<dbReference type="Proteomes" id="UP000824076">
    <property type="component" value="Unassembled WGS sequence"/>
</dbReference>
<dbReference type="GO" id="GO:0005737">
    <property type="term" value="C:cytoplasm"/>
    <property type="evidence" value="ECO:0007669"/>
    <property type="project" value="UniProtKB-SubCell"/>
</dbReference>
<dbReference type="PRINTS" id="PR01243">
    <property type="entry name" value="NUCDPKINASE"/>
</dbReference>
<evidence type="ECO:0000313" key="17">
    <source>
        <dbReference type="EMBL" id="HIU39079.1"/>
    </source>
</evidence>
<evidence type="ECO:0000259" key="16">
    <source>
        <dbReference type="SMART" id="SM00562"/>
    </source>
</evidence>
<dbReference type="FunFam" id="3.30.70.141:FF:000003">
    <property type="entry name" value="Nucleoside diphosphate kinase"/>
    <property type="match status" value="1"/>
</dbReference>
<dbReference type="SUPFAM" id="SSF54919">
    <property type="entry name" value="Nucleoside diphosphate kinase, NDK"/>
    <property type="match status" value="1"/>
</dbReference>
<evidence type="ECO:0000256" key="3">
    <source>
        <dbReference type="ARBA" id="ARBA00012966"/>
    </source>
</evidence>
<feature type="binding site" evidence="13 14">
    <location>
        <position position="112"/>
    </location>
    <ligand>
        <name>ATP</name>
        <dbReference type="ChEBI" id="CHEBI:30616"/>
    </ligand>
</feature>
<reference evidence="17" key="2">
    <citation type="journal article" date="2021" name="PeerJ">
        <title>Extensive microbial diversity within the chicken gut microbiome revealed by metagenomics and culture.</title>
        <authorList>
            <person name="Gilroy R."/>
            <person name="Ravi A."/>
            <person name="Getino M."/>
            <person name="Pursley I."/>
            <person name="Horton D.L."/>
            <person name="Alikhan N.F."/>
            <person name="Baker D."/>
            <person name="Gharbi K."/>
            <person name="Hall N."/>
            <person name="Watson M."/>
            <person name="Adriaenssens E.M."/>
            <person name="Foster-Nyarko E."/>
            <person name="Jarju S."/>
            <person name="Secka A."/>
            <person name="Antonio M."/>
            <person name="Oren A."/>
            <person name="Chaudhuri R.R."/>
            <person name="La Ragione R."/>
            <person name="Hildebrand F."/>
            <person name="Pallen M.J."/>
        </authorList>
    </citation>
    <scope>NUCLEOTIDE SEQUENCE</scope>
    <source>
        <strain evidence="17">17073</strain>
    </source>
</reference>
<keyword evidence="9 13" id="KW-0418">Kinase</keyword>
<keyword evidence="8 13" id="KW-0547">Nucleotide-binding</keyword>
<dbReference type="SMART" id="SM00562">
    <property type="entry name" value="NDK"/>
    <property type="match status" value="1"/>
</dbReference>
<dbReference type="Gene3D" id="3.30.70.141">
    <property type="entry name" value="Nucleoside diphosphate kinase-like domain"/>
    <property type="match status" value="1"/>
</dbReference>
<dbReference type="EC" id="2.7.4.6" evidence="3 13"/>
<evidence type="ECO:0000256" key="12">
    <source>
        <dbReference type="ARBA" id="ARBA00023080"/>
    </source>
</evidence>
<evidence type="ECO:0000256" key="5">
    <source>
        <dbReference type="ARBA" id="ARBA00022553"/>
    </source>
</evidence>
<accession>A0A9D1IN39</accession>
<evidence type="ECO:0000313" key="18">
    <source>
        <dbReference type="Proteomes" id="UP000824076"/>
    </source>
</evidence>
<feature type="binding site" evidence="13 14">
    <location>
        <position position="85"/>
    </location>
    <ligand>
        <name>ATP</name>
        <dbReference type="ChEBI" id="CHEBI:30616"/>
    </ligand>
</feature>
<dbReference type="HAMAP" id="MF_00451">
    <property type="entry name" value="NDP_kinase"/>
    <property type="match status" value="1"/>
</dbReference>
<dbReference type="CDD" id="cd04413">
    <property type="entry name" value="NDPk_I"/>
    <property type="match status" value="1"/>
</dbReference>
<keyword evidence="6 13" id="KW-0808">Transferase</keyword>
<comment type="cofactor">
    <cofactor evidence="1 13">
        <name>Mg(2+)</name>
        <dbReference type="ChEBI" id="CHEBI:18420"/>
    </cofactor>
</comment>
<dbReference type="GO" id="GO:0006241">
    <property type="term" value="P:CTP biosynthetic process"/>
    <property type="evidence" value="ECO:0007669"/>
    <property type="project" value="UniProtKB-UniRule"/>
</dbReference>
<comment type="catalytic activity">
    <reaction evidence="13">
        <text>a 2'-deoxyribonucleoside 5'-diphosphate + ATP = a 2'-deoxyribonucleoside 5'-triphosphate + ADP</text>
        <dbReference type="Rhea" id="RHEA:44640"/>
        <dbReference type="ChEBI" id="CHEBI:30616"/>
        <dbReference type="ChEBI" id="CHEBI:61560"/>
        <dbReference type="ChEBI" id="CHEBI:73316"/>
        <dbReference type="ChEBI" id="CHEBI:456216"/>
        <dbReference type="EC" id="2.7.4.6"/>
    </reaction>
</comment>
<dbReference type="PANTHER" id="PTHR11349">
    <property type="entry name" value="NUCLEOSIDE DIPHOSPHATE KINASE"/>
    <property type="match status" value="1"/>
</dbReference>
<dbReference type="EMBL" id="DVMS01000152">
    <property type="protein sequence ID" value="HIU39079.1"/>
    <property type="molecule type" value="Genomic_DNA"/>
</dbReference>
<dbReference type="InterPro" id="IPR036850">
    <property type="entry name" value="NDK-like_dom_sf"/>
</dbReference>
<keyword evidence="7 13" id="KW-0479">Metal-binding</keyword>
<dbReference type="PROSITE" id="PS51374">
    <property type="entry name" value="NDPK_LIKE"/>
    <property type="match status" value="1"/>
</dbReference>
<name>A0A9D1IN39_9BACT</name>
<reference evidence="17" key="1">
    <citation type="submission" date="2020-10" db="EMBL/GenBank/DDBJ databases">
        <authorList>
            <person name="Gilroy R."/>
        </authorList>
    </citation>
    <scope>NUCLEOTIDE SEQUENCE</scope>
    <source>
        <strain evidence="17">17073</strain>
    </source>
</reference>
<dbReference type="GO" id="GO:0046872">
    <property type="term" value="F:metal ion binding"/>
    <property type="evidence" value="ECO:0007669"/>
    <property type="project" value="UniProtKB-KW"/>
</dbReference>
<proteinExistence type="inferred from homology"/>
<feature type="active site" description="Pros-phosphohistidine intermediate" evidence="13 14">
    <location>
        <position position="115"/>
    </location>
</feature>
<evidence type="ECO:0000256" key="14">
    <source>
        <dbReference type="PROSITE-ProRule" id="PRU00706"/>
    </source>
</evidence>
<comment type="catalytic activity">
    <reaction evidence="13">
        <text>a ribonucleoside 5'-diphosphate + ATP = a ribonucleoside 5'-triphosphate + ADP</text>
        <dbReference type="Rhea" id="RHEA:18113"/>
        <dbReference type="ChEBI" id="CHEBI:30616"/>
        <dbReference type="ChEBI" id="CHEBI:57930"/>
        <dbReference type="ChEBI" id="CHEBI:61557"/>
        <dbReference type="ChEBI" id="CHEBI:456216"/>
        <dbReference type="EC" id="2.7.4.6"/>
    </reaction>
</comment>
<evidence type="ECO:0000256" key="7">
    <source>
        <dbReference type="ARBA" id="ARBA00022723"/>
    </source>
</evidence>
<keyword evidence="11 13" id="KW-0460">Magnesium</keyword>
<comment type="similarity">
    <text evidence="2 13 14 15">Belongs to the NDK family.</text>
</comment>
<comment type="subunit">
    <text evidence="13">Homotetramer.</text>
</comment>
<evidence type="ECO:0000256" key="2">
    <source>
        <dbReference type="ARBA" id="ARBA00008142"/>
    </source>
</evidence>
<evidence type="ECO:0000256" key="9">
    <source>
        <dbReference type="ARBA" id="ARBA00022777"/>
    </source>
</evidence>
<comment type="caution">
    <text evidence="17">The sequence shown here is derived from an EMBL/GenBank/DDBJ whole genome shotgun (WGS) entry which is preliminary data.</text>
</comment>
<dbReference type="GO" id="GO:0006183">
    <property type="term" value="P:GTP biosynthetic process"/>
    <property type="evidence" value="ECO:0007669"/>
    <property type="project" value="UniProtKB-UniRule"/>
</dbReference>
<dbReference type="InterPro" id="IPR034907">
    <property type="entry name" value="NDK-like_dom"/>
</dbReference>
<feature type="binding site" evidence="13 14">
    <location>
        <position position="9"/>
    </location>
    <ligand>
        <name>ATP</name>
        <dbReference type="ChEBI" id="CHEBI:30616"/>
    </ligand>
</feature>
<feature type="binding site" evidence="13 14">
    <location>
        <position position="57"/>
    </location>
    <ligand>
        <name>ATP</name>
        <dbReference type="ChEBI" id="CHEBI:30616"/>
    </ligand>
</feature>
<gene>
    <name evidence="13 17" type="primary">ndk</name>
    <name evidence="17" type="ORF">IAD18_05385</name>
</gene>
<feature type="binding site" evidence="13 14">
    <location>
        <position position="102"/>
    </location>
    <ligand>
        <name>ATP</name>
        <dbReference type="ChEBI" id="CHEBI:30616"/>
    </ligand>
</feature>
<keyword evidence="10 13" id="KW-0067">ATP-binding</keyword>
<comment type="subcellular location">
    <subcellularLocation>
        <location evidence="13">Cytoplasm</location>
    </subcellularLocation>
</comment>
<evidence type="ECO:0000256" key="6">
    <source>
        <dbReference type="ARBA" id="ARBA00022679"/>
    </source>
</evidence>
<feature type="domain" description="Nucleoside diphosphate kinase-like" evidence="16">
    <location>
        <begin position="1"/>
        <end position="138"/>
    </location>
</feature>
<evidence type="ECO:0000256" key="8">
    <source>
        <dbReference type="ARBA" id="ARBA00022741"/>
    </source>
</evidence>
<evidence type="ECO:0000256" key="11">
    <source>
        <dbReference type="ARBA" id="ARBA00022842"/>
    </source>
</evidence>
<evidence type="ECO:0000256" key="10">
    <source>
        <dbReference type="ARBA" id="ARBA00022840"/>
    </source>
</evidence>
<evidence type="ECO:0000256" key="4">
    <source>
        <dbReference type="ARBA" id="ARBA00017632"/>
    </source>
</evidence>
<dbReference type="AlphaFoldDB" id="A0A9D1IN39"/>
<comment type="function">
    <text evidence="13">Major role in the synthesis of nucleoside triphosphates other than ATP. The ATP gamma phosphate is transferred to the NDP beta phosphate via a ping-pong mechanism, using a phosphorylated active-site intermediate.</text>
</comment>
<keyword evidence="5 13" id="KW-0597">Phosphoprotein</keyword>
<protein>
    <recommendedName>
        <fullName evidence="4 13">Nucleoside diphosphate kinase</fullName>
        <shortName evidence="13">NDK</shortName>
        <shortName evidence="13">NDP kinase</shortName>
        <ecNumber evidence="3 13">2.7.4.6</ecNumber>
    </recommendedName>
    <alternativeName>
        <fullName evidence="13">Nucleoside-2-P kinase</fullName>
    </alternativeName>
</protein>
<dbReference type="InterPro" id="IPR001564">
    <property type="entry name" value="Nucleoside_diP_kinase"/>
</dbReference>
<evidence type="ECO:0000256" key="1">
    <source>
        <dbReference type="ARBA" id="ARBA00001946"/>
    </source>
</evidence>
<evidence type="ECO:0000256" key="15">
    <source>
        <dbReference type="RuleBase" id="RU004011"/>
    </source>
</evidence>
<evidence type="ECO:0000256" key="13">
    <source>
        <dbReference type="HAMAP-Rule" id="MF_00451"/>
    </source>
</evidence>
<dbReference type="NCBIfam" id="NF001908">
    <property type="entry name" value="PRK00668.1"/>
    <property type="match status" value="1"/>
</dbReference>
<organism evidence="17 18">
    <name type="scientific">Candidatus Limisoma intestinavium</name>
    <dbReference type="NCBI Taxonomy" id="2840856"/>
    <lineage>
        <taxon>Bacteria</taxon>
        <taxon>Pseudomonadati</taxon>
        <taxon>Bacteroidota</taxon>
        <taxon>Bacteroidia</taxon>
        <taxon>Bacteroidales</taxon>
        <taxon>Candidatus Limisoma</taxon>
    </lineage>
</organism>
<keyword evidence="13" id="KW-0963">Cytoplasm</keyword>
<dbReference type="GO" id="GO:0005524">
    <property type="term" value="F:ATP binding"/>
    <property type="evidence" value="ECO:0007669"/>
    <property type="project" value="UniProtKB-UniRule"/>
</dbReference>
<keyword evidence="12 13" id="KW-0546">Nucleotide metabolism</keyword>
<feature type="binding site" evidence="13 14">
    <location>
        <position position="91"/>
    </location>
    <ligand>
        <name>ATP</name>
        <dbReference type="ChEBI" id="CHEBI:30616"/>
    </ligand>
</feature>
<dbReference type="GO" id="GO:0004550">
    <property type="term" value="F:nucleoside diphosphate kinase activity"/>
    <property type="evidence" value="ECO:0007669"/>
    <property type="project" value="UniProtKB-UniRule"/>
</dbReference>
<dbReference type="Pfam" id="PF00334">
    <property type="entry name" value="NDK"/>
    <property type="match status" value="1"/>
</dbReference>
<dbReference type="GO" id="GO:0006228">
    <property type="term" value="P:UTP biosynthetic process"/>
    <property type="evidence" value="ECO:0007669"/>
    <property type="project" value="UniProtKB-UniRule"/>
</dbReference>
<sequence>MEKTLVILKPSAVVRGIMGEIISRFERKGLIIIGMKMMRLSDELLKEHYAHLVDKPFFPSLVRSMQASPVVVLCVKGVDAVAVVRKMTGVTNGRNADTGTIRGDYSMSGQQNIVHASDTPENAEKEIRRFFDDGEITDYMPQTIAALYAEDEIE</sequence>